<name>A0A7J6Y0J7_TRYCR</name>
<gene>
    <name evidence="2" type="ORF">ECC02_007045</name>
</gene>
<evidence type="ECO:0000256" key="1">
    <source>
        <dbReference type="SAM" id="MobiDB-lite"/>
    </source>
</evidence>
<feature type="compositionally biased region" description="Basic and acidic residues" evidence="1">
    <location>
        <begin position="18"/>
        <end position="34"/>
    </location>
</feature>
<organism evidence="2 3">
    <name type="scientific">Trypanosoma cruzi</name>
    <dbReference type="NCBI Taxonomy" id="5693"/>
    <lineage>
        <taxon>Eukaryota</taxon>
        <taxon>Discoba</taxon>
        <taxon>Euglenozoa</taxon>
        <taxon>Kinetoplastea</taxon>
        <taxon>Metakinetoplastina</taxon>
        <taxon>Trypanosomatida</taxon>
        <taxon>Trypanosomatidae</taxon>
        <taxon>Trypanosoma</taxon>
        <taxon>Schizotrypanum</taxon>
    </lineage>
</organism>
<protein>
    <submittedName>
        <fullName evidence="2">Vesicular transport-associated repeat protein</fullName>
    </submittedName>
</protein>
<dbReference type="VEuPathDB" id="TriTrypDB:BCY84_18244"/>
<reference evidence="2 3" key="1">
    <citation type="journal article" date="2019" name="Genome Biol. Evol.">
        <title>Nanopore Sequencing Significantly Improves Genome Assembly of the Protozoan Parasite Trypanosoma cruzi.</title>
        <authorList>
            <person name="Diaz-Viraque F."/>
            <person name="Pita S."/>
            <person name="Greif G."/>
            <person name="de Souza R.C.M."/>
            <person name="Iraola G."/>
            <person name="Robello C."/>
        </authorList>
    </citation>
    <scope>NUCLEOTIDE SEQUENCE [LARGE SCALE GENOMIC DNA]</scope>
    <source>
        <strain evidence="2 3">Berenice</strain>
    </source>
</reference>
<dbReference type="VEuPathDB" id="TriTrypDB:ECC02_007045"/>
<feature type="region of interest" description="Disordered" evidence="1">
    <location>
        <begin position="15"/>
        <end position="41"/>
    </location>
</feature>
<evidence type="ECO:0000313" key="3">
    <source>
        <dbReference type="Proteomes" id="UP000583944"/>
    </source>
</evidence>
<comment type="caution">
    <text evidence="2">The sequence shown here is derived from an EMBL/GenBank/DDBJ whole genome shotgun (WGS) entry which is preliminary data.</text>
</comment>
<sequence>MWSLIKDVRGTVRQAVAPRKERSNEELRSHDERQQPLSSGLAGVGDFLSGWWDTINKKTKSFLQDALGTSDIDAYDEPLPLLLRLTPEQREAMHVDEIIREISEAVSVIAIRSDRVHREACFLLSLSLEEQIAHTSDFINCYDWWEKLVNRRLSSCQEILHHCQCPPESEESHTICLLTQRIHSIREKCTQDMATIASRGRILRDERYDFLEKIPCGDQTKETTYKRHQIKKTGITEESISRINQHDEFNKEDMLRQLTDKRIPKEGNKLRKTTNNHTNSTNTKDEAHIFFQEEAEARRLAEEAESRCLAEEAESRRLAEEAESRRLAEEAESRRLAEEAESRRLVEEAEARRLAEEAESRRLAEEAEARRLAEEARRLAEEAEARRLAEEAEARRLTEEAESHRLAEEARRLAEEAEARRLAEEAHRLAEEAEARRLAEEAEARRLAEEAESRRLAEEAESRRLAEEAESRRLAEEAESRRLAEEADHVAG</sequence>
<feature type="compositionally biased region" description="Low complexity" evidence="1">
    <location>
        <begin position="273"/>
        <end position="282"/>
    </location>
</feature>
<dbReference type="AlphaFoldDB" id="A0A7J6Y0J7"/>
<feature type="region of interest" description="Disordered" evidence="1">
    <location>
        <begin position="447"/>
        <end position="492"/>
    </location>
</feature>
<dbReference type="Proteomes" id="UP000583944">
    <property type="component" value="Unassembled WGS sequence"/>
</dbReference>
<proteinExistence type="predicted"/>
<feature type="region of interest" description="Disordered" evidence="1">
    <location>
        <begin position="312"/>
        <end position="343"/>
    </location>
</feature>
<evidence type="ECO:0000313" key="2">
    <source>
        <dbReference type="EMBL" id="KAF5219926.1"/>
    </source>
</evidence>
<feature type="region of interest" description="Disordered" evidence="1">
    <location>
        <begin position="265"/>
        <end position="286"/>
    </location>
</feature>
<dbReference type="EMBL" id="JABDHM010000060">
    <property type="protein sequence ID" value="KAF5219926.1"/>
    <property type="molecule type" value="Genomic_DNA"/>
</dbReference>
<accession>A0A7J6Y0J7</accession>